<evidence type="ECO:0000259" key="4">
    <source>
        <dbReference type="Pfam" id="PF24935"/>
    </source>
</evidence>
<protein>
    <submittedName>
        <fullName evidence="5">Nuclear pore membrane glycoprotein 210</fullName>
    </submittedName>
</protein>
<name>A0AA35TMV9_GEOBA</name>
<feature type="domain" description="NUP210 Ig-like" evidence="3">
    <location>
        <begin position="359"/>
        <end position="440"/>
    </location>
</feature>
<dbReference type="Pfam" id="PF26184">
    <property type="entry name" value="Ig_NUP210_8th"/>
    <property type="match status" value="1"/>
</dbReference>
<feature type="non-terminal residue" evidence="5">
    <location>
        <position position="612"/>
    </location>
</feature>
<dbReference type="AlphaFoldDB" id="A0AA35TMV9"/>
<dbReference type="InterPro" id="IPR003343">
    <property type="entry name" value="Big_2"/>
</dbReference>
<dbReference type="InterPro" id="IPR008964">
    <property type="entry name" value="Invasin/intimin_cell_adhesion"/>
</dbReference>
<organism evidence="5 6">
    <name type="scientific">Geodia barretti</name>
    <name type="common">Barrett's horny sponge</name>
    <dbReference type="NCBI Taxonomy" id="519541"/>
    <lineage>
        <taxon>Eukaryota</taxon>
        <taxon>Metazoa</taxon>
        <taxon>Porifera</taxon>
        <taxon>Demospongiae</taxon>
        <taxon>Heteroscleromorpha</taxon>
        <taxon>Tetractinellida</taxon>
        <taxon>Astrophorina</taxon>
        <taxon>Geodiidae</taxon>
        <taxon>Geodia</taxon>
    </lineage>
</organism>
<accession>A0AA35TMV9</accession>
<dbReference type="GO" id="GO:0005643">
    <property type="term" value="C:nuclear pore"/>
    <property type="evidence" value="ECO:0007669"/>
    <property type="project" value="TreeGrafter"/>
</dbReference>
<dbReference type="EMBL" id="CASHTH010003910">
    <property type="protein sequence ID" value="CAI8051210.1"/>
    <property type="molecule type" value="Genomic_DNA"/>
</dbReference>
<dbReference type="Gene3D" id="2.60.40.1080">
    <property type="match status" value="1"/>
</dbReference>
<feature type="domain" description="BIG2" evidence="1">
    <location>
        <begin position="548"/>
        <end position="610"/>
    </location>
</feature>
<reference evidence="5" key="1">
    <citation type="submission" date="2023-03" db="EMBL/GenBank/DDBJ databases">
        <authorList>
            <person name="Steffen K."/>
            <person name="Cardenas P."/>
        </authorList>
    </citation>
    <scope>NUCLEOTIDE SEQUENCE</scope>
</reference>
<proteinExistence type="predicted"/>
<sequence length="612" mass="65583">MSFLPARVEAAIGTSLSIPLQVRGGVTLGSGEKSLEAFSDCRKMSLTISSSEPSIFKKISIDTETDPSSLPENACLSISALAVLPGHTKLTVQYSHSNFLLESSIIIASYPPLTPVDPPDIAVLSLGSSYDFVFEGGPAPWVLDKSKYYQRLTAAEPEWVGLYGRGNGGVGAGQHVWRVVCRELGEQSLTLEVGNAPTLKNAHPASETAVVRVSCGLPISMTMTPVVDLSEECPLLQSTNQNARFPVKAGQALELEVKVFDEENRVFRNFSSLKWTWGSSDPILLRPPAQGAGLVHRRGQGDLLLVQLSQQSGSVVMTASSESYKPHYLAAEKIQKEAGFFPGVNHTLSLLLRHPPILTPSHFLLYNHHDNHITINITNGSGYFQVEPVSVASQKVVATALYTEKLHQVTLSPLLDGEVTVRCRDLCLASADEVVATVIVAGIHSLSVQVSDKVQLGSVIQAFVKVLDRRGNPFTADQHRLMQLQANPKSHHIETSSVALEMAKSPDPNYSSGFEVMGKAIGHTHLVFNVTSPTGHVISSPPAAIQVFDALKLTPKHITLVPTATFQVHASGGPMLEAAVKFSISNPGVATVAEDTGLIEAIKPGQATVTGK</sequence>
<dbReference type="PANTHER" id="PTHR23019">
    <property type="entry name" value="NUCLEAR PORE MEMBRANE GLYCOPROTEIN GP210-RELATED"/>
    <property type="match status" value="1"/>
</dbReference>
<evidence type="ECO:0000259" key="2">
    <source>
        <dbReference type="Pfam" id="PF22962"/>
    </source>
</evidence>
<dbReference type="Pfam" id="PF24935">
    <property type="entry name" value="Ig_NUP210_6th"/>
    <property type="match status" value="1"/>
</dbReference>
<comment type="caution">
    <text evidence="5">The sequence shown here is derived from an EMBL/GenBank/DDBJ whole genome shotgun (WGS) entry which is preliminary data.</text>
</comment>
<dbReference type="SUPFAM" id="SSF49373">
    <property type="entry name" value="Invasin/intimin cell-adhesion fragments"/>
    <property type="match status" value="1"/>
</dbReference>
<evidence type="ECO:0000259" key="3">
    <source>
        <dbReference type="Pfam" id="PF24902"/>
    </source>
</evidence>
<dbReference type="Pfam" id="PF22962">
    <property type="entry name" value="Ig_NUP210_7th"/>
    <property type="match status" value="1"/>
</dbReference>
<dbReference type="InterPro" id="IPR045197">
    <property type="entry name" value="NUP210-like"/>
</dbReference>
<dbReference type="Pfam" id="PF24902">
    <property type="entry name" value="Ig_NUP210_9th"/>
    <property type="match status" value="1"/>
</dbReference>
<dbReference type="PANTHER" id="PTHR23019:SF0">
    <property type="entry name" value="NUCLEAR PORE MEMBRANE GLYCOPROTEIN 210"/>
    <property type="match status" value="1"/>
</dbReference>
<keyword evidence="6" id="KW-1185">Reference proteome</keyword>
<evidence type="ECO:0000313" key="5">
    <source>
        <dbReference type="EMBL" id="CAI8051210.1"/>
    </source>
</evidence>
<evidence type="ECO:0000313" key="6">
    <source>
        <dbReference type="Proteomes" id="UP001174909"/>
    </source>
</evidence>
<dbReference type="InterPro" id="IPR055099">
    <property type="entry name" value="Ig_NUP210_7th"/>
</dbReference>
<gene>
    <name evidence="5" type="ORF">GBAR_LOCUS28048</name>
</gene>
<feature type="domain" description="NUP210 Ig-like" evidence="2">
    <location>
        <begin position="116"/>
        <end position="216"/>
    </location>
</feature>
<evidence type="ECO:0000259" key="1">
    <source>
        <dbReference type="Pfam" id="PF02368"/>
    </source>
</evidence>
<dbReference type="InterPro" id="IPR056898">
    <property type="entry name" value="Ig_NUP210_6th"/>
</dbReference>
<feature type="domain" description="NUP210 Ig-like" evidence="4">
    <location>
        <begin position="1"/>
        <end position="96"/>
    </location>
</feature>
<dbReference type="InterPro" id="IPR056899">
    <property type="entry name" value="Ig_NUP210_9th"/>
</dbReference>
<dbReference type="Pfam" id="PF02368">
    <property type="entry name" value="Big_2"/>
    <property type="match status" value="1"/>
</dbReference>
<dbReference type="Proteomes" id="UP001174909">
    <property type="component" value="Unassembled WGS sequence"/>
</dbReference>